<dbReference type="Pfam" id="PF01882">
    <property type="entry name" value="DUF58"/>
    <property type="match status" value="1"/>
</dbReference>
<accession>A0A840X356</accession>
<proteinExistence type="predicted"/>
<gene>
    <name evidence="2" type="ORF">FHS89_001117</name>
</gene>
<comment type="caution">
    <text evidence="2">The sequence shown here is derived from an EMBL/GenBank/DDBJ whole genome shotgun (WGS) entry which is preliminary data.</text>
</comment>
<dbReference type="AlphaFoldDB" id="A0A840X356"/>
<keyword evidence="3" id="KW-1185">Reference proteome</keyword>
<reference evidence="2 3" key="1">
    <citation type="submission" date="2020-08" db="EMBL/GenBank/DDBJ databases">
        <title>Genomic Encyclopedia of Type Strains, Phase IV (KMG-IV): sequencing the most valuable type-strain genomes for metagenomic binning, comparative biology and taxonomic classification.</title>
        <authorList>
            <person name="Goeker M."/>
        </authorList>
    </citation>
    <scope>NUCLEOTIDE SEQUENCE [LARGE SCALE GENOMIC DNA]</scope>
    <source>
        <strain evidence="2 3">DSM 103377</strain>
    </source>
</reference>
<dbReference type="PANTHER" id="PTHR33608">
    <property type="entry name" value="BLL2464 PROTEIN"/>
    <property type="match status" value="1"/>
</dbReference>
<dbReference type="PANTHER" id="PTHR33608:SF6">
    <property type="entry name" value="BLL2464 PROTEIN"/>
    <property type="match status" value="1"/>
</dbReference>
<dbReference type="InterPro" id="IPR002881">
    <property type="entry name" value="DUF58"/>
</dbReference>
<organism evidence="2 3">
    <name type="scientific">Rubricella aquisinus</name>
    <dbReference type="NCBI Taxonomy" id="2028108"/>
    <lineage>
        <taxon>Bacteria</taxon>
        <taxon>Pseudomonadati</taxon>
        <taxon>Pseudomonadota</taxon>
        <taxon>Alphaproteobacteria</taxon>
        <taxon>Rhodobacterales</taxon>
        <taxon>Paracoccaceae</taxon>
        <taxon>Rubricella</taxon>
    </lineage>
</organism>
<feature type="domain" description="DUF58" evidence="1">
    <location>
        <begin position="60"/>
        <end position="262"/>
    </location>
</feature>
<sequence>MTTRAGMDTATGRAVWLRRDAERIGGTLPPLLAEAERLAATIAAGVHGRRRAGPGEEFWQYRQALPGDVASAIDWRRSARSDHAYIREMEWDAAQTVTIWADTARAMDYQGPTAPRSKGERARLLALALAVLLVRGGERVAFHGTEATEPKTGEQHLRRLALALSGEEDGRPDYGAPLAWPGRRTGRAVLLSDFLGPLDAVEDMVRSAAAGGVAGVLVQINDPAEEQFPFDGRTRFRSMAGVLDFETERARALKDNYVLRLAERRDTLARIARAAGWQVIQHHTDVSPRVALLSLYTLLRGAR</sequence>
<evidence type="ECO:0000259" key="1">
    <source>
        <dbReference type="Pfam" id="PF01882"/>
    </source>
</evidence>
<dbReference type="Proteomes" id="UP000553766">
    <property type="component" value="Unassembled WGS sequence"/>
</dbReference>
<dbReference type="EMBL" id="JACIJS010000003">
    <property type="protein sequence ID" value="MBB5515107.1"/>
    <property type="molecule type" value="Genomic_DNA"/>
</dbReference>
<dbReference type="RefSeq" id="WP_246413610.1">
    <property type="nucleotide sequence ID" value="NZ_JACIJS010000003.1"/>
</dbReference>
<evidence type="ECO:0000313" key="3">
    <source>
        <dbReference type="Proteomes" id="UP000553766"/>
    </source>
</evidence>
<evidence type="ECO:0000313" key="2">
    <source>
        <dbReference type="EMBL" id="MBB5515107.1"/>
    </source>
</evidence>
<name>A0A840X356_9RHOB</name>
<protein>
    <submittedName>
        <fullName evidence="2">Uncharacterized protein (DUF58 family)</fullName>
    </submittedName>
</protein>